<feature type="non-terminal residue" evidence="1">
    <location>
        <position position="1"/>
    </location>
</feature>
<organism evidence="1 2">
    <name type="scientific">Temnothorax longispinosus</name>
    <dbReference type="NCBI Taxonomy" id="300112"/>
    <lineage>
        <taxon>Eukaryota</taxon>
        <taxon>Metazoa</taxon>
        <taxon>Ecdysozoa</taxon>
        <taxon>Arthropoda</taxon>
        <taxon>Hexapoda</taxon>
        <taxon>Insecta</taxon>
        <taxon>Pterygota</taxon>
        <taxon>Neoptera</taxon>
        <taxon>Endopterygota</taxon>
        <taxon>Hymenoptera</taxon>
        <taxon>Apocrita</taxon>
        <taxon>Aculeata</taxon>
        <taxon>Formicoidea</taxon>
        <taxon>Formicidae</taxon>
        <taxon>Myrmicinae</taxon>
        <taxon>Temnothorax</taxon>
    </lineage>
</organism>
<evidence type="ECO:0000313" key="2">
    <source>
        <dbReference type="Proteomes" id="UP000310200"/>
    </source>
</evidence>
<reference evidence="1 2" key="1">
    <citation type="journal article" date="2019" name="Philos. Trans. R. Soc. Lond., B, Biol. Sci.">
        <title>Ant behaviour and brain gene expression of defending hosts depend on the ecological success of the intruding social parasite.</title>
        <authorList>
            <person name="Kaur R."/>
            <person name="Stoldt M."/>
            <person name="Jongepier E."/>
            <person name="Feldmeyer B."/>
            <person name="Menzel F."/>
            <person name="Bornberg-Bauer E."/>
            <person name="Foitzik S."/>
        </authorList>
    </citation>
    <scope>NUCLEOTIDE SEQUENCE [LARGE SCALE GENOMIC DNA]</scope>
    <source>
        <tissue evidence="1">Whole body</tissue>
    </source>
</reference>
<gene>
    <name evidence="1" type="ORF">DBV15_12024</name>
</gene>
<dbReference type="EMBL" id="QBLH01001826">
    <property type="protein sequence ID" value="TGZ50922.1"/>
    <property type="molecule type" value="Genomic_DNA"/>
</dbReference>
<evidence type="ECO:0000313" key="1">
    <source>
        <dbReference type="EMBL" id="TGZ50922.1"/>
    </source>
</evidence>
<sequence length="492" mass="56060">IESVASSNFEIKKRKLDFIQSDSSSESSCITPTPIILDTYHVAEQENLEENYDVVLNDIDLNALMALNKEVAHETEKEDTTSPAVHLFSENSDIKDNYVYKILINSVEGKNILAQYKRVGLDNNARLKVAYMIIVSEFGCDTHKIIDTKRFHFLANEIEKLFPGELKDTYYIPSYTPKGGKTVQARGKLIDKYNTIARSLRENGIRSLRPGKSINTIPPKQNLPATDFLLESEKHLTIENCLEFLSTRLSPWDQIERYWKHTSHVRLNKLQLGTTLGSDDTLNSTAASQEEGGEKEEQPHALKVCNYFQIYKCLKQPLGYTLLEYDFSVLHPEASMRMVTHWNEFRKKVKIELEKFGEHHKDTDAEILCGLPSLFSVVPIKVPKGNWRPNRAEIRQGFLLHLQTITDLEKITKSWKKDLVKKGLALQPFPFVVGDDLSSVTSNYVYIDGEIILLESPTRAVEKSSSFIMLCIANILHKANGYGLCCKKHFLT</sequence>
<keyword evidence="2" id="KW-1185">Reference proteome</keyword>
<dbReference type="STRING" id="300112.A0A4S2KMJ5"/>
<dbReference type="AlphaFoldDB" id="A0A4S2KMJ5"/>
<accession>A0A4S2KMJ5</accession>
<protein>
    <submittedName>
        <fullName evidence="1">Uncharacterized protein</fullName>
    </submittedName>
</protein>
<comment type="caution">
    <text evidence="1">The sequence shown here is derived from an EMBL/GenBank/DDBJ whole genome shotgun (WGS) entry which is preliminary data.</text>
</comment>
<dbReference type="Proteomes" id="UP000310200">
    <property type="component" value="Unassembled WGS sequence"/>
</dbReference>
<name>A0A4S2KMJ5_9HYME</name>
<proteinExistence type="predicted"/>